<proteinExistence type="predicted"/>
<evidence type="ECO:0000313" key="2">
    <source>
        <dbReference type="EMBL" id="KAF2649018.1"/>
    </source>
</evidence>
<accession>A0A6A6SRM5</accession>
<keyword evidence="3" id="KW-1185">Reference proteome</keyword>
<dbReference type="Proteomes" id="UP000799324">
    <property type="component" value="Unassembled WGS sequence"/>
</dbReference>
<dbReference type="EMBL" id="MU004510">
    <property type="protein sequence ID" value="KAF2649018.1"/>
    <property type="molecule type" value="Genomic_DNA"/>
</dbReference>
<name>A0A6A6SRM5_9PLEO</name>
<gene>
    <name evidence="2" type="ORF">K491DRAFT_722031</name>
</gene>
<dbReference type="OrthoDB" id="3680973at2759"/>
<sequence length="292" mass="32446">MASISLRPFQSTGRSVLIPASSVQTYEELRIVAYAVFSQDAHIVDVHFHFDSAVCEDEAVDFLWDLGSYFGPESLNDGKLLVFAHFVNKTNDDQICLAGPSNMVGSVHAEQSDNHHLNYDQQSSAGVNREFYELASDDEDTSEDGSLFRTFSRASSDDEMDDGQSISSNDADDNGDEFESLAMETTPDPAMVPYPPLPEGVTARGWKRDFQNARKVNASEDDPMHLPNWNNATKGRKGTFAHCRLMQSIYGIDNPDPCSCYLPAAKPLTTWLQDSFACRIIMRSMSTSWQAV</sequence>
<evidence type="ECO:0000256" key="1">
    <source>
        <dbReference type="SAM" id="MobiDB-lite"/>
    </source>
</evidence>
<organism evidence="2 3">
    <name type="scientific">Lophiostoma macrostomum CBS 122681</name>
    <dbReference type="NCBI Taxonomy" id="1314788"/>
    <lineage>
        <taxon>Eukaryota</taxon>
        <taxon>Fungi</taxon>
        <taxon>Dikarya</taxon>
        <taxon>Ascomycota</taxon>
        <taxon>Pezizomycotina</taxon>
        <taxon>Dothideomycetes</taxon>
        <taxon>Pleosporomycetidae</taxon>
        <taxon>Pleosporales</taxon>
        <taxon>Lophiostomataceae</taxon>
        <taxon>Lophiostoma</taxon>
    </lineage>
</organism>
<protein>
    <submittedName>
        <fullName evidence="2">Uncharacterized protein</fullName>
    </submittedName>
</protein>
<dbReference type="AlphaFoldDB" id="A0A6A6SRM5"/>
<evidence type="ECO:0000313" key="3">
    <source>
        <dbReference type="Proteomes" id="UP000799324"/>
    </source>
</evidence>
<reference evidence="2" key="1">
    <citation type="journal article" date="2020" name="Stud. Mycol.">
        <title>101 Dothideomycetes genomes: a test case for predicting lifestyles and emergence of pathogens.</title>
        <authorList>
            <person name="Haridas S."/>
            <person name="Albert R."/>
            <person name="Binder M."/>
            <person name="Bloem J."/>
            <person name="Labutti K."/>
            <person name="Salamov A."/>
            <person name="Andreopoulos B."/>
            <person name="Baker S."/>
            <person name="Barry K."/>
            <person name="Bills G."/>
            <person name="Bluhm B."/>
            <person name="Cannon C."/>
            <person name="Castanera R."/>
            <person name="Culley D."/>
            <person name="Daum C."/>
            <person name="Ezra D."/>
            <person name="Gonzalez J."/>
            <person name="Henrissat B."/>
            <person name="Kuo A."/>
            <person name="Liang C."/>
            <person name="Lipzen A."/>
            <person name="Lutzoni F."/>
            <person name="Magnuson J."/>
            <person name="Mondo S."/>
            <person name="Nolan M."/>
            <person name="Ohm R."/>
            <person name="Pangilinan J."/>
            <person name="Park H.-J."/>
            <person name="Ramirez L."/>
            <person name="Alfaro M."/>
            <person name="Sun H."/>
            <person name="Tritt A."/>
            <person name="Yoshinaga Y."/>
            <person name="Zwiers L.-H."/>
            <person name="Turgeon B."/>
            <person name="Goodwin S."/>
            <person name="Spatafora J."/>
            <person name="Crous P."/>
            <person name="Grigoriev I."/>
        </authorList>
    </citation>
    <scope>NUCLEOTIDE SEQUENCE</scope>
    <source>
        <strain evidence="2">CBS 122681</strain>
    </source>
</reference>
<feature type="region of interest" description="Disordered" evidence="1">
    <location>
        <begin position="151"/>
        <end position="177"/>
    </location>
</feature>